<evidence type="ECO:0000313" key="2">
    <source>
        <dbReference type="EMBL" id="PXV65312.1"/>
    </source>
</evidence>
<dbReference type="EMBL" id="QICN01000010">
    <property type="protein sequence ID" value="PXV65312.1"/>
    <property type="molecule type" value="Genomic_DNA"/>
</dbReference>
<dbReference type="Proteomes" id="UP000248330">
    <property type="component" value="Unassembled WGS sequence"/>
</dbReference>
<proteinExistence type="predicted"/>
<dbReference type="AlphaFoldDB" id="A0A318E8X8"/>
<dbReference type="Gene3D" id="3.60.10.10">
    <property type="entry name" value="Endonuclease/exonuclease/phosphatase"/>
    <property type="match status" value="1"/>
</dbReference>
<protein>
    <submittedName>
        <fullName evidence="2">Endonuclease/exonuclease/phosphatase family metal-dependent hydrolase</fullName>
    </submittedName>
</protein>
<dbReference type="InterPro" id="IPR051916">
    <property type="entry name" value="GPI-anchor_lipid_remodeler"/>
</dbReference>
<dbReference type="GO" id="GO:0016020">
    <property type="term" value="C:membrane"/>
    <property type="evidence" value="ECO:0007669"/>
    <property type="project" value="GOC"/>
</dbReference>
<comment type="caution">
    <text evidence="2">The sequence shown here is derived from an EMBL/GenBank/DDBJ whole genome shotgun (WGS) entry which is preliminary data.</text>
</comment>
<dbReference type="GO" id="GO:0006506">
    <property type="term" value="P:GPI anchor biosynthetic process"/>
    <property type="evidence" value="ECO:0007669"/>
    <property type="project" value="TreeGrafter"/>
</dbReference>
<accession>A0A318E8X8</accession>
<sequence length="263" mass="29121">MPGPGNNGAVSAIEVPSPALRILTLNIQVGMPTRNYGHYVTGAWRHVLPSRSARRNLDRIAEVIADFDVVALQEADAGSLRTAQINQIEYLARRAGFTHWHAAINRNLGPFAQHALGFLSRHPLQDIRHHPLPGRIPGRGVLEAHLREPGHAPLHLLVAHLALGRATRERQLSFAADLVDPEADTLLMGDFNCEPQELDAHPHLQRIGFRSIHQTPTYPSWRPMRSIDHVLATKSAQVAPAQVLDLQLSDHLPVATEIRLRPT</sequence>
<dbReference type="GO" id="GO:0004519">
    <property type="term" value="F:endonuclease activity"/>
    <property type="evidence" value="ECO:0007669"/>
    <property type="project" value="UniProtKB-KW"/>
</dbReference>
<dbReference type="PANTHER" id="PTHR14859">
    <property type="entry name" value="CALCOFLUOR WHITE HYPERSENSITIVE PROTEIN PRECURSOR"/>
    <property type="match status" value="1"/>
</dbReference>
<dbReference type="InterPro" id="IPR036691">
    <property type="entry name" value="Endo/exonu/phosph_ase_sf"/>
</dbReference>
<dbReference type="OrthoDB" id="5293344at2"/>
<evidence type="ECO:0000259" key="1">
    <source>
        <dbReference type="Pfam" id="PF03372"/>
    </source>
</evidence>
<feature type="domain" description="Endonuclease/exonuclease/phosphatase" evidence="1">
    <location>
        <begin position="23"/>
        <end position="251"/>
    </location>
</feature>
<dbReference type="InterPro" id="IPR005135">
    <property type="entry name" value="Endo/exonuclease/phosphatase"/>
</dbReference>
<keyword evidence="2" id="KW-0269">Exonuclease</keyword>
<organism evidence="2 3">
    <name type="scientific">Sinimarinibacterium flocculans</name>
    <dbReference type="NCBI Taxonomy" id="985250"/>
    <lineage>
        <taxon>Bacteria</taxon>
        <taxon>Pseudomonadati</taxon>
        <taxon>Pseudomonadota</taxon>
        <taxon>Gammaproteobacteria</taxon>
        <taxon>Nevskiales</taxon>
        <taxon>Nevskiaceae</taxon>
        <taxon>Sinimarinibacterium</taxon>
    </lineage>
</organism>
<dbReference type="SUPFAM" id="SSF56219">
    <property type="entry name" value="DNase I-like"/>
    <property type="match status" value="1"/>
</dbReference>
<keyword evidence="3" id="KW-1185">Reference proteome</keyword>
<keyword evidence="2" id="KW-0255">Endonuclease</keyword>
<reference evidence="2 3" key="1">
    <citation type="submission" date="2018-04" db="EMBL/GenBank/DDBJ databases">
        <title>Genomic Encyclopedia of Type Strains, Phase IV (KMG-IV): sequencing the most valuable type-strain genomes for metagenomic binning, comparative biology and taxonomic classification.</title>
        <authorList>
            <person name="Goeker M."/>
        </authorList>
    </citation>
    <scope>NUCLEOTIDE SEQUENCE [LARGE SCALE GENOMIC DNA]</scope>
    <source>
        <strain evidence="2 3">DSM 104150</strain>
    </source>
</reference>
<dbReference type="Pfam" id="PF03372">
    <property type="entry name" value="Exo_endo_phos"/>
    <property type="match status" value="1"/>
</dbReference>
<dbReference type="GO" id="GO:0004527">
    <property type="term" value="F:exonuclease activity"/>
    <property type="evidence" value="ECO:0007669"/>
    <property type="project" value="UniProtKB-KW"/>
</dbReference>
<name>A0A318E8X8_9GAMM</name>
<keyword evidence="2" id="KW-0378">Hydrolase</keyword>
<keyword evidence="2" id="KW-0540">Nuclease</keyword>
<evidence type="ECO:0000313" key="3">
    <source>
        <dbReference type="Proteomes" id="UP000248330"/>
    </source>
</evidence>
<gene>
    <name evidence="2" type="ORF">C8D93_110130</name>
</gene>
<dbReference type="PANTHER" id="PTHR14859:SF15">
    <property type="entry name" value="ENDONUCLEASE_EXONUCLEASE_PHOSPHATASE DOMAIN-CONTAINING PROTEIN"/>
    <property type="match status" value="1"/>
</dbReference>